<evidence type="ECO:0000256" key="1">
    <source>
        <dbReference type="SAM" id="Coils"/>
    </source>
</evidence>
<keyword evidence="3" id="KW-1185">Reference proteome</keyword>
<keyword evidence="1" id="KW-0175">Coiled coil</keyword>
<evidence type="ECO:0000313" key="3">
    <source>
        <dbReference type="Proteomes" id="UP000002965"/>
    </source>
</evidence>
<sequence length="314" mass="35911">MGNHSKKEWLQWQLTETQQLLEVSKDSLLMKVSLENRIEEIKRQLKELEEHSVEAKISLLFAGNAVLGSMGIKSSFASKTMSSIQGMIKTQIVYDAYGEERIGKRGKLGKTKMGEMFLTGLPQGSFGFELSLMNNEDLFAEDYAANSIKEVMDIIQATATDQEQYEKLVSNHPSRMFTYLKDFFKELASENSMLKMESGSHYVELSVDDNMTGYARTTSTHCQENNIKINGVFKGAFVESGKFEFLDEDGNIKHGKISEDIDEDMIVEYIRRYSNENCTMMILERNFTFKDGRKSTSYELIDIQKENRLISDNN</sequence>
<dbReference type="PATRIC" id="fig|997873.3.peg.2097"/>
<dbReference type="OrthoDB" id="1254580at2"/>
<dbReference type="GeneID" id="75114671"/>
<comment type="caution">
    <text evidence="2">The sequence shown here is derived from an EMBL/GenBank/DDBJ whole genome shotgun (WGS) entry which is preliminary data.</text>
</comment>
<feature type="coiled-coil region" evidence="1">
    <location>
        <begin position="31"/>
        <end position="58"/>
    </location>
</feature>
<organism evidence="2 3">
    <name type="scientific">Bacteroides caccae CL03T12C61</name>
    <dbReference type="NCBI Taxonomy" id="997873"/>
    <lineage>
        <taxon>Bacteria</taxon>
        <taxon>Pseudomonadati</taxon>
        <taxon>Bacteroidota</taxon>
        <taxon>Bacteroidia</taxon>
        <taxon>Bacteroidales</taxon>
        <taxon>Bacteroidaceae</taxon>
        <taxon>Bacteroides</taxon>
    </lineage>
</organism>
<dbReference type="HOGENOM" id="CLU_884688_0_0_10"/>
<evidence type="ECO:0000313" key="2">
    <source>
        <dbReference type="EMBL" id="EIY20399.1"/>
    </source>
</evidence>
<dbReference type="AlphaFoldDB" id="I9EJU2"/>
<accession>I9EJU2</accession>
<gene>
    <name evidence="2" type="ORF">HMPREF1061_02005</name>
</gene>
<dbReference type="RefSeq" id="WP_005681113.1">
    <property type="nucleotide sequence ID" value="NZ_CAXUCB010000017.1"/>
</dbReference>
<dbReference type="EMBL" id="AGXF01000007">
    <property type="protein sequence ID" value="EIY20399.1"/>
    <property type="molecule type" value="Genomic_DNA"/>
</dbReference>
<name>I9EJU2_9BACE</name>
<protein>
    <submittedName>
        <fullName evidence="2">Uncharacterized protein</fullName>
    </submittedName>
</protein>
<proteinExistence type="predicted"/>
<dbReference type="Proteomes" id="UP000002965">
    <property type="component" value="Unassembled WGS sequence"/>
</dbReference>
<reference evidence="2 3" key="1">
    <citation type="submission" date="2012-02" db="EMBL/GenBank/DDBJ databases">
        <title>The Genome Sequence of Bacteroides caccae CL03T12C61.</title>
        <authorList>
            <consortium name="The Broad Institute Genome Sequencing Platform"/>
            <person name="Earl A."/>
            <person name="Ward D."/>
            <person name="Feldgarden M."/>
            <person name="Gevers D."/>
            <person name="Zitomersky N.L."/>
            <person name="Coyne M.J."/>
            <person name="Comstock L.E."/>
            <person name="Young S.K."/>
            <person name="Zeng Q."/>
            <person name="Gargeya S."/>
            <person name="Fitzgerald M."/>
            <person name="Haas B."/>
            <person name="Abouelleil A."/>
            <person name="Alvarado L."/>
            <person name="Arachchi H.M."/>
            <person name="Berlin A."/>
            <person name="Chapman S.B."/>
            <person name="Gearin G."/>
            <person name="Goldberg J."/>
            <person name="Griggs A."/>
            <person name="Gujja S."/>
            <person name="Hansen M."/>
            <person name="Heiman D."/>
            <person name="Howarth C."/>
            <person name="Larimer J."/>
            <person name="Lui A."/>
            <person name="MacDonald P.J.P."/>
            <person name="McCowen C."/>
            <person name="Montmayeur A."/>
            <person name="Murphy C."/>
            <person name="Neiman D."/>
            <person name="Pearson M."/>
            <person name="Priest M."/>
            <person name="Roberts A."/>
            <person name="Saif S."/>
            <person name="Shea T."/>
            <person name="Sisk P."/>
            <person name="Stolte C."/>
            <person name="Sykes S."/>
            <person name="Wortman J."/>
            <person name="Nusbaum C."/>
            <person name="Birren B."/>
        </authorList>
    </citation>
    <scope>NUCLEOTIDE SEQUENCE [LARGE SCALE GENOMIC DNA]</scope>
    <source>
        <strain evidence="2 3">CL03T12C61</strain>
    </source>
</reference>